<reference evidence="2" key="1">
    <citation type="submission" date="2022-11" db="UniProtKB">
        <authorList>
            <consortium name="WormBaseParasite"/>
        </authorList>
    </citation>
    <scope>IDENTIFICATION</scope>
</reference>
<name>A0AC34EZU8_9BILA</name>
<protein>
    <submittedName>
        <fullName evidence="2">Uncharacterized protein</fullName>
    </submittedName>
</protein>
<accession>A0AC34EZU8</accession>
<dbReference type="WBParaSite" id="ES5_v2.g10200.t1">
    <property type="protein sequence ID" value="ES5_v2.g10200.t1"/>
    <property type="gene ID" value="ES5_v2.g10200"/>
</dbReference>
<evidence type="ECO:0000313" key="1">
    <source>
        <dbReference type="Proteomes" id="UP000887579"/>
    </source>
</evidence>
<evidence type="ECO:0000313" key="2">
    <source>
        <dbReference type="WBParaSite" id="ES5_v2.g10200.t1"/>
    </source>
</evidence>
<organism evidence="1 2">
    <name type="scientific">Panagrolaimus sp. ES5</name>
    <dbReference type="NCBI Taxonomy" id="591445"/>
    <lineage>
        <taxon>Eukaryota</taxon>
        <taxon>Metazoa</taxon>
        <taxon>Ecdysozoa</taxon>
        <taxon>Nematoda</taxon>
        <taxon>Chromadorea</taxon>
        <taxon>Rhabditida</taxon>
        <taxon>Tylenchina</taxon>
        <taxon>Panagrolaimomorpha</taxon>
        <taxon>Panagrolaimoidea</taxon>
        <taxon>Panagrolaimidae</taxon>
        <taxon>Panagrolaimus</taxon>
    </lineage>
</organism>
<proteinExistence type="predicted"/>
<dbReference type="Proteomes" id="UP000887579">
    <property type="component" value="Unplaced"/>
</dbReference>
<sequence length="224" mass="25491">MYLLPTLFVKSVILGVAPVEIKLTRDTSFTVVLISKKSPYIFQIQDIKGNIEIQKICHPDVRVGTSLPYNRNNKTFSCNYLNSKFYEFHIMADINYTPVNFVDINYHLHISAALLQPLRAFQCLEKDIILPGYETLVFKCFIKKVKSNAVEIHVRNPYNIIINGKTTDFQEQVPTAADINMDLCFVFDPVALGSGNPQNASAPPEYDEVFQDHVFETPSIQLQL</sequence>